<dbReference type="VEuPathDB" id="VectorBase:GPAI035270"/>
<dbReference type="Proteomes" id="UP000092445">
    <property type="component" value="Unassembled WGS sequence"/>
</dbReference>
<evidence type="ECO:0000313" key="1">
    <source>
        <dbReference type="EnsemblMetazoa" id="GPAI035270-PA"/>
    </source>
</evidence>
<dbReference type="EnsemblMetazoa" id="GPAI035270-RA">
    <property type="protein sequence ID" value="GPAI035270-PA"/>
    <property type="gene ID" value="GPAI035270"/>
</dbReference>
<reference evidence="2" key="1">
    <citation type="submission" date="2014-03" db="EMBL/GenBank/DDBJ databases">
        <authorList>
            <person name="Aksoy S."/>
            <person name="Warren W."/>
            <person name="Wilson R.K."/>
        </authorList>
    </citation>
    <scope>NUCLEOTIDE SEQUENCE [LARGE SCALE GENOMIC DNA]</scope>
    <source>
        <strain evidence="2">IAEA</strain>
    </source>
</reference>
<protein>
    <submittedName>
        <fullName evidence="1">Uncharacterized protein</fullName>
    </submittedName>
</protein>
<keyword evidence="2" id="KW-1185">Reference proteome</keyword>
<organism evidence="1 2">
    <name type="scientific">Glossina pallidipes</name>
    <name type="common">Tsetse fly</name>
    <dbReference type="NCBI Taxonomy" id="7398"/>
    <lineage>
        <taxon>Eukaryota</taxon>
        <taxon>Metazoa</taxon>
        <taxon>Ecdysozoa</taxon>
        <taxon>Arthropoda</taxon>
        <taxon>Hexapoda</taxon>
        <taxon>Insecta</taxon>
        <taxon>Pterygota</taxon>
        <taxon>Neoptera</taxon>
        <taxon>Endopterygota</taxon>
        <taxon>Diptera</taxon>
        <taxon>Brachycera</taxon>
        <taxon>Muscomorpha</taxon>
        <taxon>Hippoboscoidea</taxon>
        <taxon>Glossinidae</taxon>
        <taxon>Glossina</taxon>
    </lineage>
</organism>
<accession>A0A1B0A5R0</accession>
<dbReference type="AlphaFoldDB" id="A0A1B0A5R0"/>
<proteinExistence type="predicted"/>
<evidence type="ECO:0000313" key="2">
    <source>
        <dbReference type="Proteomes" id="UP000092445"/>
    </source>
</evidence>
<sequence length="188" mass="20171">MNISFRSSASVLTTEHFVEKQRSALLLAFFFRLASHEPESESSSVVSTICVVEAGGVELLVAAAERSRINVSLLALVGLTSGGCVKVADIFEFIAIAADVAIPAVDNDEIQQLTIVCTTKCSIAQDGDQSLTRIFKHPMLVGKISANPVIVVLPQTNYPQNRFLATVAANDKSSDRIISTRGIEGTKY</sequence>
<name>A0A1B0A5R0_GLOPL</name>
<reference evidence="1" key="2">
    <citation type="submission" date="2020-05" db="UniProtKB">
        <authorList>
            <consortium name="EnsemblMetazoa"/>
        </authorList>
    </citation>
    <scope>IDENTIFICATION</scope>
    <source>
        <strain evidence="1">IAEA</strain>
    </source>
</reference>